<dbReference type="SUPFAM" id="SSF46938">
    <property type="entry name" value="CRAL/TRIO N-terminal domain"/>
    <property type="match status" value="1"/>
</dbReference>
<organism evidence="3 4">
    <name type="scientific">Rhynchospora tenuis</name>
    <dbReference type="NCBI Taxonomy" id="198213"/>
    <lineage>
        <taxon>Eukaryota</taxon>
        <taxon>Viridiplantae</taxon>
        <taxon>Streptophyta</taxon>
        <taxon>Embryophyta</taxon>
        <taxon>Tracheophyta</taxon>
        <taxon>Spermatophyta</taxon>
        <taxon>Magnoliopsida</taxon>
        <taxon>Liliopsida</taxon>
        <taxon>Poales</taxon>
        <taxon>Cyperaceae</taxon>
        <taxon>Cyperoideae</taxon>
        <taxon>Rhynchosporeae</taxon>
        <taxon>Rhynchospora</taxon>
    </lineage>
</organism>
<dbReference type="AlphaFoldDB" id="A0AAD6EW95"/>
<dbReference type="InterPro" id="IPR036273">
    <property type="entry name" value="CRAL/TRIO_N_dom_sf"/>
</dbReference>
<dbReference type="SUPFAM" id="SSF52087">
    <property type="entry name" value="CRAL/TRIO domain"/>
    <property type="match status" value="1"/>
</dbReference>
<protein>
    <recommendedName>
        <fullName evidence="2">CRAL-TRIO domain-containing protein</fullName>
    </recommendedName>
</protein>
<dbReference type="InterPro" id="IPR036865">
    <property type="entry name" value="CRAL-TRIO_dom_sf"/>
</dbReference>
<evidence type="ECO:0000259" key="2">
    <source>
        <dbReference type="PROSITE" id="PS50191"/>
    </source>
</evidence>
<dbReference type="Proteomes" id="UP001210211">
    <property type="component" value="Unassembled WGS sequence"/>
</dbReference>
<dbReference type="PANTHER" id="PTHR47104">
    <property type="entry name" value="SEC14P-LIKE PHOSPHATIDYLINOSITOL TRANSFER FAMILY PROTEIN"/>
    <property type="match status" value="1"/>
</dbReference>
<gene>
    <name evidence="3" type="ORF">LUZ61_007156</name>
</gene>
<comment type="caution">
    <text evidence="3">The sequence shown here is derived from an EMBL/GenBank/DDBJ whole genome shotgun (WGS) entry which is preliminary data.</text>
</comment>
<sequence>MGMEMEKKDTRDRERIEAVLKLVRKQAPLNMKQEKYCNDACVERFLRARGDNVKKAAKHLRLVLSWRESIGIDSLIADEFSGELAEGLAYVAGHDDDARPVVVFRIKQDYPKLQSQKSFVRLLVFTLEVAVSSMSRFVDQFVLLFEASLFRSASAFLNFFMGTLKLVGDYYPGRLHKAFVIDPPSMFSVLWKGVRPFVELAAATAVVCSLDYEDSLEGGSDCFSSYPRTASLRYEPATTTPVTGRQHPAVGSASSRFSFTVSNLNSVKPWYLSTNTGPLGHSSRTVVPAESTPSLIGASPVNARSYSFASPGARSTPVKQQTPLQRTPMQAPRQQPRTPKPSFLQSPANLFNFKKEGHLSKGERDKESFLPFLRFYRRPYDEMVYRAKMRPPLGGLTSIVYAQVKTHHHQQSRRFTGNLQRI</sequence>
<dbReference type="PROSITE" id="PS50191">
    <property type="entry name" value="CRAL_TRIO"/>
    <property type="match status" value="1"/>
</dbReference>
<dbReference type="EMBL" id="JAMRDG010000001">
    <property type="protein sequence ID" value="KAJ3703451.1"/>
    <property type="molecule type" value="Genomic_DNA"/>
</dbReference>
<evidence type="ECO:0000313" key="3">
    <source>
        <dbReference type="EMBL" id="KAJ3703451.1"/>
    </source>
</evidence>
<feature type="region of interest" description="Disordered" evidence="1">
    <location>
        <begin position="306"/>
        <end position="346"/>
    </location>
</feature>
<dbReference type="PANTHER" id="PTHR47104:SF1">
    <property type="entry name" value="SEC14P-LIKE PHOSPHATIDYLINOSITOL TRANSFER FAMILY PROTEIN"/>
    <property type="match status" value="1"/>
</dbReference>
<keyword evidence="4" id="KW-1185">Reference proteome</keyword>
<feature type="compositionally biased region" description="Polar residues" evidence="1">
    <location>
        <begin position="317"/>
        <end position="346"/>
    </location>
</feature>
<evidence type="ECO:0000256" key="1">
    <source>
        <dbReference type="SAM" id="MobiDB-lite"/>
    </source>
</evidence>
<accession>A0AAD6EW95</accession>
<proteinExistence type="predicted"/>
<evidence type="ECO:0000313" key="4">
    <source>
        <dbReference type="Proteomes" id="UP001210211"/>
    </source>
</evidence>
<name>A0AAD6EW95_9POAL</name>
<reference evidence="3 4" key="1">
    <citation type="journal article" date="2022" name="Cell">
        <title>Repeat-based holocentromeres influence genome architecture and karyotype evolution.</title>
        <authorList>
            <person name="Hofstatter P.G."/>
            <person name="Thangavel G."/>
            <person name="Lux T."/>
            <person name="Neumann P."/>
            <person name="Vondrak T."/>
            <person name="Novak P."/>
            <person name="Zhang M."/>
            <person name="Costa L."/>
            <person name="Castellani M."/>
            <person name="Scott A."/>
            <person name="Toegelov H."/>
            <person name="Fuchs J."/>
            <person name="Mata-Sucre Y."/>
            <person name="Dias Y."/>
            <person name="Vanzela A.L.L."/>
            <person name="Huettel B."/>
            <person name="Almeida C.C.S."/>
            <person name="Simkova H."/>
            <person name="Souza G."/>
            <person name="Pedrosa-Harand A."/>
            <person name="Macas J."/>
            <person name="Mayer K.F.X."/>
            <person name="Houben A."/>
            <person name="Marques A."/>
        </authorList>
    </citation>
    <scope>NUCLEOTIDE SEQUENCE [LARGE SCALE GENOMIC DNA]</scope>
    <source>
        <strain evidence="3">RhyTen1mFocal</strain>
    </source>
</reference>
<dbReference type="Pfam" id="PF00650">
    <property type="entry name" value="CRAL_TRIO"/>
    <property type="match status" value="1"/>
</dbReference>
<dbReference type="SMART" id="SM00516">
    <property type="entry name" value="SEC14"/>
    <property type="match status" value="1"/>
</dbReference>
<dbReference type="Gene3D" id="3.40.525.10">
    <property type="entry name" value="CRAL-TRIO lipid binding domain"/>
    <property type="match status" value="1"/>
</dbReference>
<feature type="domain" description="CRAL-TRIO" evidence="2">
    <location>
        <begin position="91"/>
        <end position="207"/>
    </location>
</feature>
<dbReference type="CDD" id="cd00170">
    <property type="entry name" value="SEC14"/>
    <property type="match status" value="1"/>
</dbReference>
<dbReference type="InterPro" id="IPR001251">
    <property type="entry name" value="CRAL-TRIO_dom"/>
</dbReference>